<dbReference type="Gramene" id="AET3Gv20536200.23">
    <property type="protein sequence ID" value="AET3Gv20536200.23"/>
    <property type="gene ID" value="AET3Gv20536200"/>
</dbReference>
<feature type="region of interest" description="Disordered" evidence="1">
    <location>
        <begin position="1"/>
        <end position="108"/>
    </location>
</feature>
<reference evidence="3" key="1">
    <citation type="journal article" date="2014" name="Science">
        <title>Ancient hybridizations among the ancestral genomes of bread wheat.</title>
        <authorList>
            <consortium name="International Wheat Genome Sequencing Consortium,"/>
            <person name="Marcussen T."/>
            <person name="Sandve S.R."/>
            <person name="Heier L."/>
            <person name="Spannagl M."/>
            <person name="Pfeifer M."/>
            <person name="Jakobsen K.S."/>
            <person name="Wulff B.B."/>
            <person name="Steuernagel B."/>
            <person name="Mayer K.F."/>
            <person name="Olsen O.A."/>
        </authorList>
    </citation>
    <scope>NUCLEOTIDE SEQUENCE [LARGE SCALE GENOMIC DNA]</scope>
    <source>
        <strain evidence="3">cv. AL8/78</strain>
    </source>
</reference>
<dbReference type="AlphaFoldDB" id="A0A453F0Z8"/>
<reference evidence="2" key="3">
    <citation type="journal article" date="2017" name="Nature">
        <title>Genome sequence of the progenitor of the wheat D genome Aegilops tauschii.</title>
        <authorList>
            <person name="Luo M.C."/>
            <person name="Gu Y.Q."/>
            <person name="Puiu D."/>
            <person name="Wang H."/>
            <person name="Twardziok S.O."/>
            <person name="Deal K.R."/>
            <person name="Huo N."/>
            <person name="Zhu T."/>
            <person name="Wang L."/>
            <person name="Wang Y."/>
            <person name="McGuire P.E."/>
            <person name="Liu S."/>
            <person name="Long H."/>
            <person name="Ramasamy R.K."/>
            <person name="Rodriguez J.C."/>
            <person name="Van S.L."/>
            <person name="Yuan L."/>
            <person name="Wang Z."/>
            <person name="Xia Z."/>
            <person name="Xiao L."/>
            <person name="Anderson O.D."/>
            <person name="Ouyang S."/>
            <person name="Liang Y."/>
            <person name="Zimin A.V."/>
            <person name="Pertea G."/>
            <person name="Qi P."/>
            <person name="Bennetzen J.L."/>
            <person name="Dai X."/>
            <person name="Dawson M.W."/>
            <person name="Muller H.G."/>
            <person name="Kugler K."/>
            <person name="Rivarola-Duarte L."/>
            <person name="Spannagl M."/>
            <person name="Mayer K.F.X."/>
            <person name="Lu F.H."/>
            <person name="Bevan M.W."/>
            <person name="Leroy P."/>
            <person name="Li P."/>
            <person name="You F.M."/>
            <person name="Sun Q."/>
            <person name="Liu Z."/>
            <person name="Lyons E."/>
            <person name="Wicker T."/>
            <person name="Salzberg S.L."/>
            <person name="Devos K.M."/>
            <person name="Dvorak J."/>
        </authorList>
    </citation>
    <scope>NUCLEOTIDE SEQUENCE [LARGE SCALE GENOMIC DNA]</scope>
    <source>
        <strain evidence="2">cv. AL8/78</strain>
    </source>
</reference>
<organism evidence="2 3">
    <name type="scientific">Aegilops tauschii subsp. strangulata</name>
    <name type="common">Goatgrass</name>
    <dbReference type="NCBI Taxonomy" id="200361"/>
    <lineage>
        <taxon>Eukaryota</taxon>
        <taxon>Viridiplantae</taxon>
        <taxon>Streptophyta</taxon>
        <taxon>Embryophyta</taxon>
        <taxon>Tracheophyta</taxon>
        <taxon>Spermatophyta</taxon>
        <taxon>Magnoliopsida</taxon>
        <taxon>Liliopsida</taxon>
        <taxon>Poales</taxon>
        <taxon>Poaceae</taxon>
        <taxon>BOP clade</taxon>
        <taxon>Pooideae</taxon>
        <taxon>Triticodae</taxon>
        <taxon>Triticeae</taxon>
        <taxon>Triticinae</taxon>
        <taxon>Aegilops</taxon>
    </lineage>
</organism>
<feature type="compositionally biased region" description="Polar residues" evidence="1">
    <location>
        <begin position="23"/>
        <end position="39"/>
    </location>
</feature>
<accession>A0A453F0Z8</accession>
<name>A0A453F0Z8_AEGTS</name>
<evidence type="ECO:0000256" key="1">
    <source>
        <dbReference type="SAM" id="MobiDB-lite"/>
    </source>
</evidence>
<dbReference type="Proteomes" id="UP000015105">
    <property type="component" value="Chromosome 3D"/>
</dbReference>
<feature type="compositionally biased region" description="Polar residues" evidence="1">
    <location>
        <begin position="1"/>
        <end position="13"/>
    </location>
</feature>
<sequence>TAPSHGSSSQHLLQTDAPREVNTVFTGSRTTPNPQLTRSVRSRAAKVHAAAGTPTMGLQLPLTGPMRRWPTKSHTDEGSGQGSDPRPTATNCRQRSTRPWRRQPPQHN</sequence>
<protein>
    <submittedName>
        <fullName evidence="2">Uncharacterized protein</fullName>
    </submittedName>
</protein>
<evidence type="ECO:0000313" key="3">
    <source>
        <dbReference type="Proteomes" id="UP000015105"/>
    </source>
</evidence>
<reference evidence="2" key="4">
    <citation type="submission" date="2019-03" db="UniProtKB">
        <authorList>
            <consortium name="EnsemblPlants"/>
        </authorList>
    </citation>
    <scope>IDENTIFICATION</scope>
</reference>
<reference evidence="2" key="5">
    <citation type="journal article" date="2021" name="G3 (Bethesda)">
        <title>Aegilops tauschii genome assembly Aet v5.0 features greater sequence contiguity and improved annotation.</title>
        <authorList>
            <person name="Wang L."/>
            <person name="Zhu T."/>
            <person name="Rodriguez J.C."/>
            <person name="Deal K.R."/>
            <person name="Dubcovsky J."/>
            <person name="McGuire P.E."/>
            <person name="Lux T."/>
            <person name="Spannagl M."/>
            <person name="Mayer K.F.X."/>
            <person name="Baldrich P."/>
            <person name="Meyers B.C."/>
            <person name="Huo N."/>
            <person name="Gu Y.Q."/>
            <person name="Zhou H."/>
            <person name="Devos K.M."/>
            <person name="Bennetzen J.L."/>
            <person name="Unver T."/>
            <person name="Budak H."/>
            <person name="Gulick P.J."/>
            <person name="Galiba G."/>
            <person name="Kalapos B."/>
            <person name="Nelson D.R."/>
            <person name="Li P."/>
            <person name="You F.M."/>
            <person name="Luo M.C."/>
            <person name="Dvorak J."/>
        </authorList>
    </citation>
    <scope>NUCLEOTIDE SEQUENCE [LARGE SCALE GENOMIC DNA]</scope>
    <source>
        <strain evidence="2">cv. AL8/78</strain>
    </source>
</reference>
<reference evidence="3" key="2">
    <citation type="journal article" date="2017" name="Nat. Plants">
        <title>The Aegilops tauschii genome reveals multiple impacts of transposons.</title>
        <authorList>
            <person name="Zhao G."/>
            <person name="Zou C."/>
            <person name="Li K."/>
            <person name="Wang K."/>
            <person name="Li T."/>
            <person name="Gao L."/>
            <person name="Zhang X."/>
            <person name="Wang H."/>
            <person name="Yang Z."/>
            <person name="Liu X."/>
            <person name="Jiang W."/>
            <person name="Mao L."/>
            <person name="Kong X."/>
            <person name="Jiao Y."/>
            <person name="Jia J."/>
        </authorList>
    </citation>
    <scope>NUCLEOTIDE SEQUENCE [LARGE SCALE GENOMIC DNA]</scope>
    <source>
        <strain evidence="3">cv. AL8/78</strain>
    </source>
</reference>
<proteinExistence type="predicted"/>
<keyword evidence="3" id="KW-1185">Reference proteome</keyword>
<dbReference type="EnsemblPlants" id="AET3Gv20536200.23">
    <property type="protein sequence ID" value="AET3Gv20536200.23"/>
    <property type="gene ID" value="AET3Gv20536200"/>
</dbReference>
<evidence type="ECO:0000313" key="2">
    <source>
        <dbReference type="EnsemblPlants" id="AET3Gv20536200.23"/>
    </source>
</evidence>